<dbReference type="SUPFAM" id="SSF46894">
    <property type="entry name" value="C-terminal effector domain of the bipartite response regulators"/>
    <property type="match status" value="1"/>
</dbReference>
<keyword evidence="3" id="KW-1185">Reference proteome</keyword>
<dbReference type="PRINTS" id="PR00364">
    <property type="entry name" value="DISEASERSIST"/>
</dbReference>
<dbReference type="PANTHER" id="PTHR47691:SF3">
    <property type="entry name" value="HTH-TYPE TRANSCRIPTIONAL REGULATOR RV0890C-RELATED"/>
    <property type="match status" value="1"/>
</dbReference>
<dbReference type="Gene3D" id="3.40.50.300">
    <property type="entry name" value="P-loop containing nucleotide triphosphate hydrolases"/>
    <property type="match status" value="1"/>
</dbReference>
<feature type="domain" description="HTH luxR-type" evidence="1">
    <location>
        <begin position="699"/>
        <end position="764"/>
    </location>
</feature>
<dbReference type="Pfam" id="PF13401">
    <property type="entry name" value="AAA_22"/>
    <property type="match status" value="1"/>
</dbReference>
<dbReference type="InterPro" id="IPR049945">
    <property type="entry name" value="AAA_22"/>
</dbReference>
<dbReference type="InterPro" id="IPR058852">
    <property type="entry name" value="HTH_77"/>
</dbReference>
<evidence type="ECO:0000313" key="3">
    <source>
        <dbReference type="Proteomes" id="UP001501116"/>
    </source>
</evidence>
<dbReference type="InterPro" id="IPR016032">
    <property type="entry name" value="Sig_transdc_resp-reg_C-effctor"/>
</dbReference>
<organism evidence="2 3">
    <name type="scientific">Amycolatopsis minnesotensis</name>
    <dbReference type="NCBI Taxonomy" id="337894"/>
    <lineage>
        <taxon>Bacteria</taxon>
        <taxon>Bacillati</taxon>
        <taxon>Actinomycetota</taxon>
        <taxon>Actinomycetes</taxon>
        <taxon>Pseudonocardiales</taxon>
        <taxon>Pseudonocardiaceae</taxon>
        <taxon>Amycolatopsis</taxon>
    </lineage>
</organism>
<dbReference type="SUPFAM" id="SSF52540">
    <property type="entry name" value="P-loop containing nucleoside triphosphate hydrolases"/>
    <property type="match status" value="1"/>
</dbReference>
<dbReference type="PRINTS" id="PR00038">
    <property type="entry name" value="HTHLUXR"/>
</dbReference>
<dbReference type="EMBL" id="BAAANN010000029">
    <property type="protein sequence ID" value="GAA1977168.1"/>
    <property type="molecule type" value="Genomic_DNA"/>
</dbReference>
<dbReference type="SMART" id="SM00421">
    <property type="entry name" value="HTH_LUXR"/>
    <property type="match status" value="1"/>
</dbReference>
<sequence>MGTFVSTARQRESPGTEVTRYIGGVRERAVVRRLLGANRLVTLTGPGGIGKTRLARQVMRDVARAYPDGVVFAELAAVSDGALLTTHVADLLGAHGPSRSSVSECVVEHLRDRAVLVVLDNCEHLVADCARLVHAILAECSRVVVLGTSRHSLGIAGEQQFPVLPLQVPGADVVLTSDEAGCYEAIELFADRAVAVQPGFRITDGNCADIARLCRRLDGVPLAIEMAVARLRTLTPRQITERMDHCLTLLTTGRRTAPPRQRSLRATLDWSYALCSDDEQRLWAHLSVFAGSFDLPAVEHVCATGDAVDTIDGLVDKSVVLSETGRDEGVRYRLLEPVREYGHERLLLLATRESAARRHRDWYDQLTARADAEWLGPRQSAWWHRLWQEHANVRAAVRWSLSEPGEAGVALRMAARVEEYWTLRGAHAEARLWLDRALAAAPPDHPDRPLALVTAAAHSWWLSDLPAVSHRVAEAESLIVHVDDELLHARVAYARVLEAQAQRDARCREIATGVLPVLRRHGDHRRTLRTLTILGGVEAYLGDIGAGRARLRDAVAFAQDHADRYYRDIALFGLALIETQFGDVDTAADAARTALASTSALDSRFGDAFHIEALAWIATLQGHHWRAATLYGAAATAWESLGSAHTPLVARPHQHHLDDTRRALGSPAFDRAYTAGHGFTATEARQYALEENADTSPDPPEETVRLTQRQHEIAELVAQGLSNREIAARLVISVRTAETHVRHIMTRLGATTRTQVATWYLTRSGTPVN</sequence>
<protein>
    <submittedName>
        <fullName evidence="2">LuxR C-terminal-related transcriptional regulator</fullName>
    </submittedName>
</protein>
<dbReference type="InterPro" id="IPR000792">
    <property type="entry name" value="Tscrpt_reg_LuxR_C"/>
</dbReference>
<dbReference type="InterPro" id="IPR036388">
    <property type="entry name" value="WH-like_DNA-bd_sf"/>
</dbReference>
<dbReference type="CDD" id="cd06170">
    <property type="entry name" value="LuxR_C_like"/>
    <property type="match status" value="1"/>
</dbReference>
<comment type="caution">
    <text evidence="2">The sequence shown here is derived from an EMBL/GenBank/DDBJ whole genome shotgun (WGS) entry which is preliminary data.</text>
</comment>
<dbReference type="Pfam" id="PF00196">
    <property type="entry name" value="GerE"/>
    <property type="match status" value="1"/>
</dbReference>
<reference evidence="3" key="1">
    <citation type="journal article" date="2019" name="Int. J. Syst. Evol. Microbiol.">
        <title>The Global Catalogue of Microorganisms (GCM) 10K type strain sequencing project: providing services to taxonomists for standard genome sequencing and annotation.</title>
        <authorList>
            <consortium name="The Broad Institute Genomics Platform"/>
            <consortium name="The Broad Institute Genome Sequencing Center for Infectious Disease"/>
            <person name="Wu L."/>
            <person name="Ma J."/>
        </authorList>
    </citation>
    <scope>NUCLEOTIDE SEQUENCE [LARGE SCALE GENOMIC DNA]</scope>
    <source>
        <strain evidence="3">JCM 14545</strain>
    </source>
</reference>
<gene>
    <name evidence="2" type="ORF">GCM10009754_61250</name>
</gene>
<proteinExistence type="predicted"/>
<accession>A0ABP5DE16</accession>
<dbReference type="Pfam" id="PF25872">
    <property type="entry name" value="HTH_77"/>
    <property type="match status" value="1"/>
</dbReference>
<dbReference type="InterPro" id="IPR027417">
    <property type="entry name" value="P-loop_NTPase"/>
</dbReference>
<dbReference type="Gene3D" id="1.10.10.10">
    <property type="entry name" value="Winged helix-like DNA-binding domain superfamily/Winged helix DNA-binding domain"/>
    <property type="match status" value="1"/>
</dbReference>
<dbReference type="PANTHER" id="PTHR47691">
    <property type="entry name" value="REGULATOR-RELATED"/>
    <property type="match status" value="1"/>
</dbReference>
<evidence type="ECO:0000313" key="2">
    <source>
        <dbReference type="EMBL" id="GAA1977168.1"/>
    </source>
</evidence>
<name>A0ABP5DE16_9PSEU</name>
<dbReference type="PROSITE" id="PS50043">
    <property type="entry name" value="HTH_LUXR_2"/>
    <property type="match status" value="1"/>
</dbReference>
<dbReference type="Gene3D" id="1.25.40.10">
    <property type="entry name" value="Tetratricopeptide repeat domain"/>
    <property type="match status" value="1"/>
</dbReference>
<dbReference type="Proteomes" id="UP001501116">
    <property type="component" value="Unassembled WGS sequence"/>
</dbReference>
<evidence type="ECO:0000259" key="1">
    <source>
        <dbReference type="PROSITE" id="PS50043"/>
    </source>
</evidence>
<dbReference type="InterPro" id="IPR011990">
    <property type="entry name" value="TPR-like_helical_dom_sf"/>
</dbReference>